<dbReference type="Proteomes" id="UP000824120">
    <property type="component" value="Chromosome 1"/>
</dbReference>
<proteinExistence type="predicted"/>
<dbReference type="GO" id="GO:0045332">
    <property type="term" value="P:phospholipid translocation"/>
    <property type="evidence" value="ECO:0007669"/>
    <property type="project" value="TreeGrafter"/>
</dbReference>
<dbReference type="PANTHER" id="PTHR24092">
    <property type="entry name" value="PROBABLE PHOSPHOLIPID-TRANSPORTING ATPASE"/>
    <property type="match status" value="1"/>
</dbReference>
<dbReference type="OrthoDB" id="1656307at2759"/>
<protein>
    <submittedName>
        <fullName evidence="1">Uncharacterized protein</fullName>
    </submittedName>
</protein>
<dbReference type="GO" id="GO:0005886">
    <property type="term" value="C:plasma membrane"/>
    <property type="evidence" value="ECO:0007669"/>
    <property type="project" value="TreeGrafter"/>
</dbReference>
<keyword evidence="2" id="KW-1185">Reference proteome</keyword>
<name>A0A9J6B231_SOLCO</name>
<dbReference type="InterPro" id="IPR023299">
    <property type="entry name" value="ATPase_P-typ_cyto_dom_N"/>
</dbReference>
<gene>
    <name evidence="1" type="ORF">H5410_002351</name>
</gene>
<dbReference type="Gene3D" id="3.40.1110.10">
    <property type="entry name" value="Calcium-transporting ATPase, cytoplasmic domain N"/>
    <property type="match status" value="1"/>
</dbReference>
<sequence>MGEGSDGVKASECWEAFRVLAICHTVIADVNKKTGKTSYEAESPDEVAFVIVAMELGFLFFERTQSRITLHELDHQSSKMVDR</sequence>
<reference evidence="1 2" key="1">
    <citation type="submission" date="2020-09" db="EMBL/GenBank/DDBJ databases">
        <title>De no assembly of potato wild relative species, Solanum commersonii.</title>
        <authorList>
            <person name="Cho K."/>
        </authorList>
    </citation>
    <scope>NUCLEOTIDE SEQUENCE [LARGE SCALE GENOMIC DNA]</scope>
    <source>
        <strain evidence="1">LZ3.2</strain>
        <tissue evidence="1">Leaf</tissue>
    </source>
</reference>
<comment type="caution">
    <text evidence="1">The sequence shown here is derived from an EMBL/GenBank/DDBJ whole genome shotgun (WGS) entry which is preliminary data.</text>
</comment>
<evidence type="ECO:0000313" key="2">
    <source>
        <dbReference type="Proteomes" id="UP000824120"/>
    </source>
</evidence>
<evidence type="ECO:0000313" key="1">
    <source>
        <dbReference type="EMBL" id="KAG5630634.1"/>
    </source>
</evidence>
<organism evidence="1 2">
    <name type="scientific">Solanum commersonii</name>
    <name type="common">Commerson's wild potato</name>
    <name type="synonym">Commerson's nightshade</name>
    <dbReference type="NCBI Taxonomy" id="4109"/>
    <lineage>
        <taxon>Eukaryota</taxon>
        <taxon>Viridiplantae</taxon>
        <taxon>Streptophyta</taxon>
        <taxon>Embryophyta</taxon>
        <taxon>Tracheophyta</taxon>
        <taxon>Spermatophyta</taxon>
        <taxon>Magnoliopsida</taxon>
        <taxon>eudicotyledons</taxon>
        <taxon>Gunneridae</taxon>
        <taxon>Pentapetalae</taxon>
        <taxon>asterids</taxon>
        <taxon>lamiids</taxon>
        <taxon>Solanales</taxon>
        <taxon>Solanaceae</taxon>
        <taxon>Solanoideae</taxon>
        <taxon>Solaneae</taxon>
        <taxon>Solanum</taxon>
    </lineage>
</organism>
<dbReference type="EMBL" id="JACXVP010000001">
    <property type="protein sequence ID" value="KAG5630634.1"/>
    <property type="molecule type" value="Genomic_DNA"/>
</dbReference>
<dbReference type="AlphaFoldDB" id="A0A9J6B231"/>
<dbReference type="GO" id="GO:0140326">
    <property type="term" value="F:ATPase-coupled intramembrane lipid transporter activity"/>
    <property type="evidence" value="ECO:0007669"/>
    <property type="project" value="TreeGrafter"/>
</dbReference>
<dbReference type="PANTHER" id="PTHR24092:SF165">
    <property type="entry name" value="PHOSPHOLIPID-TRANSPORTING ATPASE 8-RELATED"/>
    <property type="match status" value="1"/>
</dbReference>
<dbReference type="GO" id="GO:0000166">
    <property type="term" value="F:nucleotide binding"/>
    <property type="evidence" value="ECO:0007669"/>
    <property type="project" value="InterPro"/>
</dbReference>
<accession>A0A9J6B231</accession>